<accession>U2IR89</accession>
<proteinExistence type="inferred from homology"/>
<evidence type="ECO:0000256" key="7">
    <source>
        <dbReference type="RuleBase" id="RU003797"/>
    </source>
</evidence>
<dbReference type="InterPro" id="IPR020891">
    <property type="entry name" value="UPF0758_CS"/>
</dbReference>
<evidence type="ECO:0000256" key="4">
    <source>
        <dbReference type="ARBA" id="ARBA00022801"/>
    </source>
</evidence>
<gene>
    <name evidence="9" type="ORF">HMPREF1557_00980</name>
</gene>
<dbReference type="PROSITE" id="PS01302">
    <property type="entry name" value="UPF0758"/>
    <property type="match status" value="1"/>
</dbReference>
<dbReference type="CDD" id="cd08071">
    <property type="entry name" value="MPN_DUF2466"/>
    <property type="match status" value="1"/>
</dbReference>
<reference evidence="9 10" key="1">
    <citation type="submission" date="2013-06" db="EMBL/GenBank/DDBJ databases">
        <authorList>
            <person name="Weinstock G."/>
            <person name="Sodergren E."/>
            <person name="Lobos E.A."/>
            <person name="Fulton L."/>
            <person name="Fulton R."/>
            <person name="Courtney L."/>
            <person name="Fronick C."/>
            <person name="O'Laughlin M."/>
            <person name="Godfrey J."/>
            <person name="Wilson R.M."/>
            <person name="Miner T."/>
            <person name="Farmer C."/>
            <person name="Delehaunty K."/>
            <person name="Cordes M."/>
            <person name="Minx P."/>
            <person name="Tomlinson C."/>
            <person name="Chen J."/>
            <person name="Wollam A."/>
            <person name="Pepin K.H."/>
            <person name="Bhonagiri V."/>
            <person name="Zhang X."/>
            <person name="Warren W."/>
            <person name="Mitreva M."/>
            <person name="Mardis E.R."/>
            <person name="Wilson R.K."/>
        </authorList>
    </citation>
    <scope>NUCLEOTIDE SEQUENCE [LARGE SCALE GENOMIC DNA]</scope>
    <source>
        <strain evidence="9 10">W1703</strain>
    </source>
</reference>
<sequence length="232" mass="26523">MMYSVEIHEEAMRPRERLVNLGAENLSNQELLAILLRTGTRQHHVLTLANNILEETGSLADFRSLSLEELQAIPGIGRVKSIELKAALEFAKRVNQTLPEKSERIISSDRLAKKMMAELRDKRQEHLIALYLDTQNRLIKQQTIFIGSVQRSIAEPREILHYACRFMATSVIVVHNHPSGQPDPSRYDIAFTEKIKRCCDDLGLAFLDHIIVGSDNYYSFREETDIIIDIPV</sequence>
<keyword evidence="3" id="KW-0479">Metal-binding</keyword>
<dbReference type="InterPro" id="IPR037518">
    <property type="entry name" value="MPN"/>
</dbReference>
<evidence type="ECO:0000259" key="8">
    <source>
        <dbReference type="PROSITE" id="PS50249"/>
    </source>
</evidence>
<keyword evidence="2" id="KW-0645">Protease</keyword>
<dbReference type="EMBL" id="AWVA01000058">
    <property type="protein sequence ID" value="ERJ76436.1"/>
    <property type="molecule type" value="Genomic_DNA"/>
</dbReference>
<name>U2IR89_9STRE</name>
<dbReference type="PANTHER" id="PTHR30471">
    <property type="entry name" value="DNA REPAIR PROTEIN RADC"/>
    <property type="match status" value="1"/>
</dbReference>
<dbReference type="HOGENOM" id="CLU_073529_0_2_9"/>
<dbReference type="InterPro" id="IPR046778">
    <property type="entry name" value="UPF0758_N"/>
</dbReference>
<organism evidence="9 10">
    <name type="scientific">Streptococcus sobrinus W1703</name>
    <dbReference type="NCBI Taxonomy" id="1227275"/>
    <lineage>
        <taxon>Bacteria</taxon>
        <taxon>Bacillati</taxon>
        <taxon>Bacillota</taxon>
        <taxon>Bacilli</taxon>
        <taxon>Lactobacillales</taxon>
        <taxon>Streptococcaceae</taxon>
        <taxon>Streptococcus</taxon>
    </lineage>
</organism>
<dbReference type="NCBIfam" id="NF000642">
    <property type="entry name" value="PRK00024.1"/>
    <property type="match status" value="1"/>
</dbReference>
<evidence type="ECO:0000313" key="10">
    <source>
        <dbReference type="Proteomes" id="UP000016617"/>
    </source>
</evidence>
<dbReference type="InterPro" id="IPR001405">
    <property type="entry name" value="UPF0758"/>
</dbReference>
<protein>
    <submittedName>
        <fullName evidence="9">DNA repair protein RadC</fullName>
    </submittedName>
</protein>
<dbReference type="AlphaFoldDB" id="U2IR89"/>
<dbReference type="PATRIC" id="fig|1227275.3.peg.871"/>
<evidence type="ECO:0000313" key="9">
    <source>
        <dbReference type="EMBL" id="ERJ76436.1"/>
    </source>
</evidence>
<comment type="caution">
    <text evidence="9">The sequence shown here is derived from an EMBL/GenBank/DDBJ whole genome shotgun (WGS) entry which is preliminary data.</text>
</comment>
<dbReference type="NCBIfam" id="TIGR00608">
    <property type="entry name" value="radc"/>
    <property type="match status" value="1"/>
</dbReference>
<comment type="similarity">
    <text evidence="1 7">Belongs to the UPF0758 family.</text>
</comment>
<dbReference type="InterPro" id="IPR010994">
    <property type="entry name" value="RuvA_2-like"/>
</dbReference>
<dbReference type="PROSITE" id="PS50249">
    <property type="entry name" value="MPN"/>
    <property type="match status" value="1"/>
</dbReference>
<keyword evidence="4" id="KW-0378">Hydrolase</keyword>
<dbReference type="Gene3D" id="3.40.140.10">
    <property type="entry name" value="Cytidine Deaminase, domain 2"/>
    <property type="match status" value="1"/>
</dbReference>
<dbReference type="Proteomes" id="UP000016617">
    <property type="component" value="Unassembled WGS sequence"/>
</dbReference>
<dbReference type="InterPro" id="IPR025657">
    <property type="entry name" value="RadC_JAB"/>
</dbReference>
<evidence type="ECO:0000256" key="1">
    <source>
        <dbReference type="ARBA" id="ARBA00010243"/>
    </source>
</evidence>
<keyword evidence="5" id="KW-0862">Zinc</keyword>
<evidence type="ECO:0000256" key="6">
    <source>
        <dbReference type="ARBA" id="ARBA00023049"/>
    </source>
</evidence>
<evidence type="ECO:0000256" key="5">
    <source>
        <dbReference type="ARBA" id="ARBA00022833"/>
    </source>
</evidence>
<evidence type="ECO:0000256" key="2">
    <source>
        <dbReference type="ARBA" id="ARBA00022670"/>
    </source>
</evidence>
<dbReference type="GO" id="GO:0006508">
    <property type="term" value="P:proteolysis"/>
    <property type="evidence" value="ECO:0007669"/>
    <property type="project" value="UniProtKB-KW"/>
</dbReference>
<dbReference type="GO" id="GO:0008237">
    <property type="term" value="F:metallopeptidase activity"/>
    <property type="evidence" value="ECO:0007669"/>
    <property type="project" value="UniProtKB-KW"/>
</dbReference>
<dbReference type="Pfam" id="PF04002">
    <property type="entry name" value="RadC"/>
    <property type="match status" value="1"/>
</dbReference>
<evidence type="ECO:0000256" key="3">
    <source>
        <dbReference type="ARBA" id="ARBA00022723"/>
    </source>
</evidence>
<dbReference type="SUPFAM" id="SSF47781">
    <property type="entry name" value="RuvA domain 2-like"/>
    <property type="match status" value="1"/>
</dbReference>
<dbReference type="Pfam" id="PF20582">
    <property type="entry name" value="UPF0758_N"/>
    <property type="match status" value="1"/>
</dbReference>
<feature type="domain" description="MPN" evidence="8">
    <location>
        <begin position="104"/>
        <end position="226"/>
    </location>
</feature>
<dbReference type="PANTHER" id="PTHR30471:SF3">
    <property type="entry name" value="UPF0758 PROTEIN YEES-RELATED"/>
    <property type="match status" value="1"/>
</dbReference>
<dbReference type="GO" id="GO:0046872">
    <property type="term" value="F:metal ion binding"/>
    <property type="evidence" value="ECO:0007669"/>
    <property type="project" value="UniProtKB-KW"/>
</dbReference>
<keyword evidence="6" id="KW-0482">Metalloprotease</keyword>